<dbReference type="SMART" id="SM00369">
    <property type="entry name" value="LRR_TYP"/>
    <property type="match status" value="25"/>
</dbReference>
<proteinExistence type="predicted"/>
<protein>
    <recommendedName>
        <fullName evidence="8">Chaoptin</fullName>
    </recommendedName>
</protein>
<dbReference type="SMART" id="SM00365">
    <property type="entry name" value="LRR_SD22"/>
    <property type="match status" value="14"/>
</dbReference>
<dbReference type="FunFam" id="3.80.10.10:FF:001164">
    <property type="entry name" value="GH01279p"/>
    <property type="match status" value="2"/>
</dbReference>
<dbReference type="PANTHER" id="PTHR24373:SF370">
    <property type="entry name" value="FISH-LIPS, ISOFORM E"/>
    <property type="match status" value="1"/>
</dbReference>
<dbReference type="InterPro" id="IPR050328">
    <property type="entry name" value="Dev_Immune_Receptor"/>
</dbReference>
<evidence type="ECO:0000256" key="5">
    <source>
        <dbReference type="SAM" id="SignalP"/>
    </source>
</evidence>
<dbReference type="InterPro" id="IPR003591">
    <property type="entry name" value="Leu-rich_rpt_typical-subtyp"/>
</dbReference>
<reference evidence="6" key="1">
    <citation type="submission" date="2021-01" db="UniProtKB">
        <authorList>
            <consortium name="EnsemblMetazoa"/>
        </authorList>
    </citation>
    <scope>IDENTIFICATION</scope>
</reference>
<dbReference type="InterPro" id="IPR026906">
    <property type="entry name" value="LRR_5"/>
</dbReference>
<dbReference type="Proteomes" id="UP000002358">
    <property type="component" value="Chromosome 3"/>
</dbReference>
<dbReference type="SMART" id="SM00364">
    <property type="entry name" value="LRR_BAC"/>
    <property type="match status" value="12"/>
</dbReference>
<keyword evidence="2 5" id="KW-0732">Signal</keyword>
<dbReference type="FunCoup" id="A0A7M7GDB0">
    <property type="interactions" value="11"/>
</dbReference>
<dbReference type="EnsemblMetazoa" id="XM_001603135">
    <property type="protein sequence ID" value="XP_001603185"/>
    <property type="gene ID" value="LOC100119402"/>
</dbReference>
<evidence type="ECO:0000256" key="2">
    <source>
        <dbReference type="ARBA" id="ARBA00022729"/>
    </source>
</evidence>
<sequence>MGNRSQLILLLTILSLIGAIESNQWRPCVEIKRELRVPCQCAVVARINSSGKPMLALEVNCDRMVLADDALASLAGQPIFSFSQRLSGHQSLPTPLIRILPKELEKLDLSGNAVHHLMDRQLQAYENLKELRLANNALGDNLNPIFSSNEFREASNLRLLDLRYNGLRSIEEGIFKGCTDLEELYLDYNNLTSAPTDSLKGPTSMRVLGLAGNDIGSVQRGAFSTLGSTLLHLDLSDNELSHLEDGALLGMENLLVLNVSHNDLSRLNSDVFKGAYSLEQLDISGNFLEEFPTEPLRYQKDLKFLNISNNLITELERSHLTDLRDLQVLDLSRNSIARLGANVFSSLASLVQLDLSFNALRTIEESSFEGLTNLKWLSLQDNNILLVPSAALSRLPSLIHLHLEFNRIADLSSEIFRASVPRLISLSLTRNLVRELPARLFFHFDKLMSIDLSGNMIPTVSQQTFLGVEDTLIFLDLSYNRLTSVGELQLRNLVSLNLAGNQLRKVSPETFKHLQRLQYLNISDNPLYGGFPPVFPRTLLSLDVSRTGLQVLPAILLLNLEYLETVSLTGNKLQLLSEGTFKNHLNLSSIDLSNNAITELGNGTFAGLANLYSLNLSANKLRVFGGEHFDTGTGLQLLDLSNNLLEDLTTTAFLIHPRLRSVNLAGNRLTSFTNDLIKTLQFLERLDLSSNRLTVVKEFTFSQVSRLRELSLASNLIESVEELAFHNSTQLQRLDLSRNRLESLNERMLEGISRLEKFDLTDNRLSSLPESILDASRVRSLESINLSGNRFAEIPIRALERQTAHLTDLRISRNRLSEIFTQDVINKVKLLDISENSLSEKAVAGLLNEAKVLRTLNVANCGISRVTKLEAPFLRHLNLSNNQLESIEQHALERTTMLEELIVSNNRLKSFNSISSAFASLATLKQIDVSGNDIGIISEQSLVGFENLKVLKMFSLLNCTRIEKSAFKNMKRLRQLLAYDYPRLGYFDVRGIVKDMKNLEILEIEMKDLSAGNEQLSVRAYPRLKSLSLRGERLKNVLSSLLVGIRASRLSIGLKNTSIDTIPASLLFPVPRSTQIEIDVSNSKLTTIPSALISTFEERGSSVRLKGLNIQVKCDCESKQIWKWYKALMSKAENSILCNKPGSLSGRSLLDLAEEQLSCEAEKQSTVLYTSANTEQATLGTDRTSRPTNSEPEIIWTVAPTTQDPRIVKHANGEQPMNISIGALSGTDDTLIIGIVGGVVAFIAIVVIIICICRLRWSNQVNEACMQNAIASSIHESMLRPASSYGGKLNQDIYMNTYNRSTLGHNSSGAPMPVPMLPIVQQLPIISTPPGMQPIYGYYDSSPVPMYVQTPTDNKYDK</sequence>
<dbReference type="PANTHER" id="PTHR24373">
    <property type="entry name" value="SLIT RELATED LEUCINE-RICH REPEAT NEURONAL PROTEIN"/>
    <property type="match status" value="1"/>
</dbReference>
<evidence type="ECO:0008006" key="8">
    <source>
        <dbReference type="Google" id="ProtNLM"/>
    </source>
</evidence>
<keyword evidence="4" id="KW-0812">Transmembrane</keyword>
<keyword evidence="3" id="KW-0677">Repeat</keyword>
<feature type="transmembrane region" description="Helical" evidence="4">
    <location>
        <begin position="1231"/>
        <end position="1253"/>
    </location>
</feature>
<dbReference type="InterPro" id="IPR032675">
    <property type="entry name" value="LRR_dom_sf"/>
</dbReference>
<dbReference type="KEGG" id="nvi:100119402"/>
<keyword evidence="7" id="KW-1185">Reference proteome</keyword>
<dbReference type="InParanoid" id="A0A7M7GDB0"/>
<dbReference type="OrthoDB" id="8731593at2759"/>
<dbReference type="SUPFAM" id="SSF52058">
    <property type="entry name" value="L domain-like"/>
    <property type="match status" value="5"/>
</dbReference>
<feature type="signal peptide" evidence="5">
    <location>
        <begin position="1"/>
        <end position="22"/>
    </location>
</feature>
<keyword evidence="4" id="KW-0472">Membrane</keyword>
<dbReference type="OMA" id="VSEMAFH"/>
<evidence type="ECO:0000256" key="1">
    <source>
        <dbReference type="ARBA" id="ARBA00022614"/>
    </source>
</evidence>
<dbReference type="PROSITE" id="PS51450">
    <property type="entry name" value="LRR"/>
    <property type="match status" value="10"/>
</dbReference>
<gene>
    <name evidence="6" type="primary">100119402</name>
</gene>
<name>A0A7M7GDB0_NASVI</name>
<dbReference type="Pfam" id="PF13855">
    <property type="entry name" value="LRR_8"/>
    <property type="match status" value="6"/>
</dbReference>
<dbReference type="Gene3D" id="3.80.10.10">
    <property type="entry name" value="Ribonuclease Inhibitor"/>
    <property type="match status" value="7"/>
</dbReference>
<keyword evidence="1" id="KW-0433">Leucine-rich repeat</keyword>
<evidence type="ECO:0000313" key="6">
    <source>
        <dbReference type="EnsemblMetazoa" id="XP_001603185"/>
    </source>
</evidence>
<dbReference type="SMR" id="A0A7M7GDB0"/>
<evidence type="ECO:0000313" key="7">
    <source>
        <dbReference type="Proteomes" id="UP000002358"/>
    </source>
</evidence>
<accession>A0A7M7GDB0</accession>
<keyword evidence="4" id="KW-1133">Transmembrane helix</keyword>
<organism evidence="6 7">
    <name type="scientific">Nasonia vitripennis</name>
    <name type="common">Parasitic wasp</name>
    <dbReference type="NCBI Taxonomy" id="7425"/>
    <lineage>
        <taxon>Eukaryota</taxon>
        <taxon>Metazoa</taxon>
        <taxon>Ecdysozoa</taxon>
        <taxon>Arthropoda</taxon>
        <taxon>Hexapoda</taxon>
        <taxon>Insecta</taxon>
        <taxon>Pterygota</taxon>
        <taxon>Neoptera</taxon>
        <taxon>Endopterygota</taxon>
        <taxon>Hymenoptera</taxon>
        <taxon>Apocrita</taxon>
        <taxon>Proctotrupomorpha</taxon>
        <taxon>Chalcidoidea</taxon>
        <taxon>Pteromalidae</taxon>
        <taxon>Pteromalinae</taxon>
        <taxon>Nasonia</taxon>
    </lineage>
</organism>
<feature type="chain" id="PRO_5029727784" description="Chaoptin" evidence="5">
    <location>
        <begin position="23"/>
        <end position="1358"/>
    </location>
</feature>
<dbReference type="Pfam" id="PF13306">
    <property type="entry name" value="LRR_5"/>
    <property type="match status" value="1"/>
</dbReference>
<dbReference type="InterPro" id="IPR001611">
    <property type="entry name" value="Leu-rich_rpt"/>
</dbReference>
<evidence type="ECO:0000256" key="4">
    <source>
        <dbReference type="SAM" id="Phobius"/>
    </source>
</evidence>
<evidence type="ECO:0000256" key="3">
    <source>
        <dbReference type="ARBA" id="ARBA00022737"/>
    </source>
</evidence>